<evidence type="ECO:0000256" key="1">
    <source>
        <dbReference type="ARBA" id="ARBA00022527"/>
    </source>
</evidence>
<dbReference type="InterPro" id="IPR050267">
    <property type="entry name" value="Anti-sigma-factor_SerPK"/>
</dbReference>
<keyword evidence="4" id="KW-1185">Reference proteome</keyword>
<dbReference type="AlphaFoldDB" id="A0A9X3S242"/>
<keyword evidence="1" id="KW-0723">Serine/threonine-protein kinase</keyword>
<evidence type="ECO:0000259" key="2">
    <source>
        <dbReference type="Pfam" id="PF13581"/>
    </source>
</evidence>
<comment type="caution">
    <text evidence="3">The sequence shown here is derived from an EMBL/GenBank/DDBJ whole genome shotgun (WGS) entry which is preliminary data.</text>
</comment>
<dbReference type="Proteomes" id="UP001149140">
    <property type="component" value="Unassembled WGS sequence"/>
</dbReference>
<dbReference type="InterPro" id="IPR003594">
    <property type="entry name" value="HATPase_dom"/>
</dbReference>
<dbReference type="RefSeq" id="WP_270042350.1">
    <property type="nucleotide sequence ID" value="NZ_JAPDOD010000022.1"/>
</dbReference>
<dbReference type="Gene3D" id="3.30.565.10">
    <property type="entry name" value="Histidine kinase-like ATPase, C-terminal domain"/>
    <property type="match status" value="1"/>
</dbReference>
<dbReference type="EMBL" id="JAPDOD010000022">
    <property type="protein sequence ID" value="MDA0163109.1"/>
    <property type="molecule type" value="Genomic_DNA"/>
</dbReference>
<keyword evidence="3" id="KW-0547">Nucleotide-binding</keyword>
<protein>
    <submittedName>
        <fullName evidence="3">ATP-binding protein</fullName>
    </submittedName>
</protein>
<keyword evidence="1" id="KW-0808">Transferase</keyword>
<evidence type="ECO:0000313" key="4">
    <source>
        <dbReference type="Proteomes" id="UP001149140"/>
    </source>
</evidence>
<accession>A0A9X3S242</accession>
<sequence>MPHAAWSFTAARETPMQARRAVVDWAQKHVEDRAVLSDIALAITEATTNVVLHAYRDRELPGTVAIKAERYDDHVCLYVLDEGSGLAPRVDSPGLGLGLGLIAQVADSADVRTPETGGTEVVMRFNVSRAA</sequence>
<reference evidence="3" key="1">
    <citation type="submission" date="2022-10" db="EMBL/GenBank/DDBJ databases">
        <title>The WGS of Solirubrobacter ginsenosidimutans DSM 21036.</title>
        <authorList>
            <person name="Jiang Z."/>
        </authorList>
    </citation>
    <scope>NUCLEOTIDE SEQUENCE</scope>
    <source>
        <strain evidence="3">DSM 21036</strain>
    </source>
</reference>
<dbReference type="PANTHER" id="PTHR35526:SF3">
    <property type="entry name" value="ANTI-SIGMA-F FACTOR RSBW"/>
    <property type="match status" value="1"/>
</dbReference>
<evidence type="ECO:0000313" key="3">
    <source>
        <dbReference type="EMBL" id="MDA0163109.1"/>
    </source>
</evidence>
<feature type="domain" description="Histidine kinase/HSP90-like ATPase" evidence="2">
    <location>
        <begin position="10"/>
        <end position="125"/>
    </location>
</feature>
<dbReference type="PANTHER" id="PTHR35526">
    <property type="entry name" value="ANTI-SIGMA-F FACTOR RSBW-RELATED"/>
    <property type="match status" value="1"/>
</dbReference>
<dbReference type="GO" id="GO:0004674">
    <property type="term" value="F:protein serine/threonine kinase activity"/>
    <property type="evidence" value="ECO:0007669"/>
    <property type="project" value="UniProtKB-KW"/>
</dbReference>
<dbReference type="InterPro" id="IPR036890">
    <property type="entry name" value="HATPase_C_sf"/>
</dbReference>
<dbReference type="Pfam" id="PF13581">
    <property type="entry name" value="HATPase_c_2"/>
    <property type="match status" value="1"/>
</dbReference>
<proteinExistence type="predicted"/>
<keyword evidence="3" id="KW-0067">ATP-binding</keyword>
<keyword evidence="1" id="KW-0418">Kinase</keyword>
<dbReference type="SUPFAM" id="SSF55874">
    <property type="entry name" value="ATPase domain of HSP90 chaperone/DNA topoisomerase II/histidine kinase"/>
    <property type="match status" value="1"/>
</dbReference>
<gene>
    <name evidence="3" type="ORF">OM076_22740</name>
</gene>
<organism evidence="3 4">
    <name type="scientific">Solirubrobacter ginsenosidimutans</name>
    <dbReference type="NCBI Taxonomy" id="490573"/>
    <lineage>
        <taxon>Bacteria</taxon>
        <taxon>Bacillati</taxon>
        <taxon>Actinomycetota</taxon>
        <taxon>Thermoleophilia</taxon>
        <taxon>Solirubrobacterales</taxon>
        <taxon>Solirubrobacteraceae</taxon>
        <taxon>Solirubrobacter</taxon>
    </lineage>
</organism>
<name>A0A9X3S242_9ACTN</name>
<dbReference type="GO" id="GO:0005524">
    <property type="term" value="F:ATP binding"/>
    <property type="evidence" value="ECO:0007669"/>
    <property type="project" value="UniProtKB-KW"/>
</dbReference>